<proteinExistence type="predicted"/>
<evidence type="ECO:0008006" key="4">
    <source>
        <dbReference type="Google" id="ProtNLM"/>
    </source>
</evidence>
<dbReference type="EMBL" id="FZOO01000002">
    <property type="protein sequence ID" value="SNS21368.1"/>
    <property type="molecule type" value="Genomic_DNA"/>
</dbReference>
<dbReference type="AlphaFoldDB" id="A0A239CNQ9"/>
<protein>
    <recommendedName>
        <fullName evidence="4">NADPH2:quinone reductase</fullName>
    </recommendedName>
</protein>
<name>A0A239CNQ9_9ACTN</name>
<reference evidence="3" key="1">
    <citation type="submission" date="2017-06" db="EMBL/GenBank/DDBJ databases">
        <authorList>
            <person name="Varghese N."/>
            <person name="Submissions S."/>
        </authorList>
    </citation>
    <scope>NUCLEOTIDE SEQUENCE [LARGE SCALE GENOMIC DNA]</scope>
    <source>
        <strain evidence="3">DSM 46839</strain>
    </source>
</reference>
<sequence length="68" mass="7209">MVGRTEGAVRPDALTQPALMRAVQITRFGGPEVLDLVDLPDPVPADGQQLSDVSTAGIDFADTHHRVS</sequence>
<accession>A0A239CNQ9</accession>
<dbReference type="Proteomes" id="UP000198373">
    <property type="component" value="Unassembled WGS sequence"/>
</dbReference>
<evidence type="ECO:0000313" key="2">
    <source>
        <dbReference type="EMBL" id="SNS21368.1"/>
    </source>
</evidence>
<organism evidence="2 3">
    <name type="scientific">Geodermatophilus pulveris</name>
    <dbReference type="NCBI Taxonomy" id="1564159"/>
    <lineage>
        <taxon>Bacteria</taxon>
        <taxon>Bacillati</taxon>
        <taxon>Actinomycetota</taxon>
        <taxon>Actinomycetes</taxon>
        <taxon>Geodermatophilales</taxon>
        <taxon>Geodermatophilaceae</taxon>
        <taxon>Geodermatophilus</taxon>
    </lineage>
</organism>
<dbReference type="SUPFAM" id="SSF50129">
    <property type="entry name" value="GroES-like"/>
    <property type="match status" value="1"/>
</dbReference>
<evidence type="ECO:0000256" key="1">
    <source>
        <dbReference type="SAM" id="MobiDB-lite"/>
    </source>
</evidence>
<gene>
    <name evidence="2" type="ORF">SAMN06893096_102533</name>
</gene>
<feature type="region of interest" description="Disordered" evidence="1">
    <location>
        <begin position="45"/>
        <end position="68"/>
    </location>
</feature>
<evidence type="ECO:0000313" key="3">
    <source>
        <dbReference type="Proteomes" id="UP000198373"/>
    </source>
</evidence>
<keyword evidence="3" id="KW-1185">Reference proteome</keyword>
<dbReference type="InterPro" id="IPR011032">
    <property type="entry name" value="GroES-like_sf"/>
</dbReference>
<dbReference type="Gene3D" id="3.90.180.10">
    <property type="entry name" value="Medium-chain alcohol dehydrogenases, catalytic domain"/>
    <property type="match status" value="1"/>
</dbReference>